<sequence>MSAQANITVFDGATTPVSHILVASGVKVLADGTQLALYREMLPGLPTKAQVRVEARQREFPTGVVETRFDVFVPVMESISGQNASGYTAAPKVAYEDRYAIVQYAHPRSTIATRRLAKQIGLNLGNNVTTSVAAVSAGIVDEAAVGLVFPS</sequence>
<dbReference type="Gene3D" id="3.30.380.10">
    <property type="entry name" value="MS2 Viral Coat Protein"/>
    <property type="match status" value="1"/>
</dbReference>
<keyword evidence="3" id="KW-0946">Virion</keyword>
<accession>A0A8S5KYK6</accession>
<gene>
    <name evidence="4" type="primary">SRR5466727_2_2</name>
</gene>
<evidence type="ECO:0000256" key="1">
    <source>
        <dbReference type="ARBA" id="ARBA00004328"/>
    </source>
</evidence>
<name>A0A8S5KYK6_9VIRU</name>
<dbReference type="GeneID" id="80398268"/>
<reference evidence="4" key="1">
    <citation type="submission" date="2020-09" db="EMBL/GenBank/DDBJ databases">
        <title>Leviviricetes taxonomy.</title>
        <authorList>
            <person name="Stockdale S.R."/>
            <person name="Callanan J."/>
            <person name="Adriaenssens E.M."/>
            <person name="Kuhn J.H."/>
            <person name="Rumnieks J."/>
            <person name="Shkoporov A."/>
            <person name="Draper L.A."/>
            <person name="Ross P."/>
            <person name="Hill C."/>
        </authorList>
    </citation>
    <scope>NUCLEOTIDE SEQUENCE</scope>
</reference>
<dbReference type="EMBL" id="BK013643">
    <property type="protein sequence ID" value="DAD50846.1"/>
    <property type="molecule type" value="Genomic_RNA"/>
</dbReference>
<organism evidence="4 5">
    <name type="scientific">ssRNA phage SRR5466727_2</name>
    <dbReference type="NCBI Taxonomy" id="2786431"/>
    <lineage>
        <taxon>Viruses</taxon>
        <taxon>Riboviria</taxon>
        <taxon>Orthornavirae</taxon>
        <taxon>Lenarviricota</taxon>
        <taxon>Leviviricetes</taxon>
        <taxon>Norzivirales</taxon>
        <taxon>Fiersviridae</taxon>
        <taxon>Decadevirus</taxon>
        <taxon>Decadevirus asiocola</taxon>
    </lineage>
</organism>
<evidence type="ECO:0000256" key="2">
    <source>
        <dbReference type="ARBA" id="ARBA00022561"/>
    </source>
</evidence>
<dbReference type="RefSeq" id="YP_010769296.1">
    <property type="nucleotide sequence ID" value="NC_073931.1"/>
</dbReference>
<evidence type="ECO:0000313" key="5">
    <source>
        <dbReference type="Proteomes" id="UP000677697"/>
    </source>
</evidence>
<evidence type="ECO:0000256" key="3">
    <source>
        <dbReference type="ARBA" id="ARBA00022844"/>
    </source>
</evidence>
<dbReference type="GO" id="GO:0019028">
    <property type="term" value="C:viral capsid"/>
    <property type="evidence" value="ECO:0007669"/>
    <property type="project" value="UniProtKB-KW"/>
</dbReference>
<dbReference type="Proteomes" id="UP000677697">
    <property type="component" value="Segment"/>
</dbReference>
<evidence type="ECO:0000313" key="4">
    <source>
        <dbReference type="EMBL" id="DAD50846.1"/>
    </source>
</evidence>
<proteinExistence type="predicted"/>
<comment type="subcellular location">
    <subcellularLocation>
        <location evidence="1">Virion</location>
    </subcellularLocation>
</comment>
<dbReference type="KEGG" id="vg:80398268"/>
<dbReference type="InterPro" id="IPR015954">
    <property type="entry name" value="Phage_RNA-type_capsid"/>
</dbReference>
<keyword evidence="2 4" id="KW-0167">Capsid protein</keyword>
<keyword evidence="5" id="KW-1185">Reference proteome</keyword>
<protein>
    <submittedName>
        <fullName evidence="4">Coat protein</fullName>
    </submittedName>
</protein>